<dbReference type="PANTHER" id="PTHR40068:SF1">
    <property type="entry name" value="TRANSCRIPTION REPRESSOR NIAR-RELATED"/>
    <property type="match status" value="1"/>
</dbReference>
<proteinExistence type="predicted"/>
<comment type="caution">
    <text evidence="4">The sequence shown here is derived from an EMBL/GenBank/DDBJ whole genome shotgun (WGS) entry which is preliminary data.</text>
</comment>
<dbReference type="PANTHER" id="PTHR40068">
    <property type="entry name" value="TRANSCRIPTION REPRESSOR NIAR-RELATED"/>
    <property type="match status" value="1"/>
</dbReference>
<dbReference type="EMBL" id="LSDT01000002">
    <property type="protein sequence ID" value="KXB93095.1"/>
    <property type="molecule type" value="Genomic_DNA"/>
</dbReference>
<evidence type="ECO:0000259" key="2">
    <source>
        <dbReference type="Pfam" id="PF02829"/>
    </source>
</evidence>
<dbReference type="InterPro" id="IPR036390">
    <property type="entry name" value="WH_DNA-bd_sf"/>
</dbReference>
<dbReference type="SUPFAM" id="SSF75500">
    <property type="entry name" value="Putative transcriptional regulator TM1602, C-terminal domain"/>
    <property type="match status" value="1"/>
</dbReference>
<evidence type="ECO:0000259" key="3">
    <source>
        <dbReference type="Pfam" id="PF08279"/>
    </source>
</evidence>
<keyword evidence="5" id="KW-1185">Reference proteome</keyword>
<feature type="domain" description="3H" evidence="2">
    <location>
        <begin position="73"/>
        <end position="168"/>
    </location>
</feature>
<dbReference type="PIRSF" id="PIRSF037847">
    <property type="entry name" value="NiaR"/>
    <property type="match status" value="1"/>
</dbReference>
<evidence type="ECO:0000256" key="1">
    <source>
        <dbReference type="PIRSR" id="PIRSR037847-1"/>
    </source>
</evidence>
<dbReference type="InterPro" id="IPR026043">
    <property type="entry name" value="NadR"/>
</dbReference>
<sequence>MDNVQRRKQIIEILNEADAPVNGTTLAKMCKVSRQIIVGDIAMLRAKGRNIISTPRGYQLLHVEPVGCRRLMVCKHGVELMQLELETMVDNGGVVENVLVEHEVYGELEAKLNLRSRRDLQQYMTLMQQSHAALLSSLSGGIHMHSIFAMSEEELDVIEEKLAALGILYKG</sequence>
<feature type="binding site" evidence="1">
    <location>
        <position position="84"/>
    </location>
    <ligand>
        <name>Ni(2+)</name>
        <dbReference type="ChEBI" id="CHEBI:49786"/>
    </ligand>
</feature>
<gene>
    <name evidence="4" type="ORF">HMPREF3182_00011</name>
</gene>
<dbReference type="InterPro" id="IPR004173">
    <property type="entry name" value="3H_domain"/>
</dbReference>
<name>A0A134CLN6_9FIRM</name>
<feature type="binding site" evidence="1">
    <location>
        <position position="76"/>
    </location>
    <ligand>
        <name>Ni(2+)</name>
        <dbReference type="ChEBI" id="CHEBI:49786"/>
    </ligand>
</feature>
<dbReference type="InterPro" id="IPR036388">
    <property type="entry name" value="WH-like_DNA-bd_sf"/>
</dbReference>
<evidence type="ECO:0000313" key="4">
    <source>
        <dbReference type="EMBL" id="KXB93095.1"/>
    </source>
</evidence>
<feature type="binding site" evidence="1">
    <location>
        <position position="145"/>
    </location>
    <ligand>
        <name>Ni(2+)</name>
        <dbReference type="ChEBI" id="CHEBI:49786"/>
    </ligand>
</feature>
<protein>
    <submittedName>
        <fullName evidence="4">3H domain protein</fullName>
    </submittedName>
</protein>
<keyword evidence="1" id="KW-0533">Nickel</keyword>
<dbReference type="Gene3D" id="3.30.1340.20">
    <property type="entry name" value="3H domain"/>
    <property type="match status" value="1"/>
</dbReference>
<dbReference type="GO" id="GO:0046872">
    <property type="term" value="F:metal ion binding"/>
    <property type="evidence" value="ECO:0007669"/>
    <property type="project" value="UniProtKB-KW"/>
</dbReference>
<feature type="domain" description="Helix-turn-helix type 11" evidence="3">
    <location>
        <begin position="6"/>
        <end position="59"/>
    </location>
</feature>
<dbReference type="InterPro" id="IPR035922">
    <property type="entry name" value="3H_dom_sf"/>
</dbReference>
<dbReference type="Gene3D" id="1.10.10.10">
    <property type="entry name" value="Winged helix-like DNA-binding domain superfamily/Winged helix DNA-binding domain"/>
    <property type="match status" value="1"/>
</dbReference>
<dbReference type="Pfam" id="PF08279">
    <property type="entry name" value="HTH_11"/>
    <property type="match status" value="1"/>
</dbReference>
<reference evidence="5" key="1">
    <citation type="submission" date="2016-01" db="EMBL/GenBank/DDBJ databases">
        <authorList>
            <person name="Mitreva M."/>
            <person name="Pepin K.H."/>
            <person name="Mihindukulasuriya K.A."/>
            <person name="Fulton R."/>
            <person name="Fronick C."/>
            <person name="O'Laughlin M."/>
            <person name="Miner T."/>
            <person name="Herter B."/>
            <person name="Rosa B.A."/>
            <person name="Cordes M."/>
            <person name="Tomlinson C."/>
            <person name="Wollam A."/>
            <person name="Palsikar V.B."/>
            <person name="Mardis E.R."/>
            <person name="Wilson R.K."/>
        </authorList>
    </citation>
    <scope>NUCLEOTIDE SEQUENCE [LARGE SCALE GENOMIC DNA]</scope>
    <source>
        <strain evidence="5">KA00182</strain>
    </source>
</reference>
<dbReference type="Pfam" id="PF02829">
    <property type="entry name" value="3H"/>
    <property type="match status" value="1"/>
</dbReference>
<dbReference type="STRING" id="1588748.HMPREF3182_00011"/>
<dbReference type="SUPFAM" id="SSF46785">
    <property type="entry name" value="Winged helix' DNA-binding domain"/>
    <property type="match status" value="1"/>
</dbReference>
<dbReference type="InterPro" id="IPR013196">
    <property type="entry name" value="HTH_11"/>
</dbReference>
<keyword evidence="1" id="KW-0479">Metal-binding</keyword>
<dbReference type="Proteomes" id="UP000070160">
    <property type="component" value="Unassembled WGS sequence"/>
</dbReference>
<evidence type="ECO:0000313" key="5">
    <source>
        <dbReference type="Proteomes" id="UP000070160"/>
    </source>
</evidence>
<dbReference type="AlphaFoldDB" id="A0A134CLN6"/>
<dbReference type="PATRIC" id="fig|1588748.3.peg.11"/>
<dbReference type="RefSeq" id="WP_007392875.1">
    <property type="nucleotide sequence ID" value="NZ_KQ960925.1"/>
</dbReference>
<organism evidence="4 5">
    <name type="scientific">Megasphaera hutchinsoni</name>
    <dbReference type="NCBI Taxonomy" id="1588748"/>
    <lineage>
        <taxon>Bacteria</taxon>
        <taxon>Bacillati</taxon>
        <taxon>Bacillota</taxon>
        <taxon>Negativicutes</taxon>
        <taxon>Veillonellales</taxon>
        <taxon>Veillonellaceae</taxon>
        <taxon>Megasphaera</taxon>
    </lineage>
</organism>
<feature type="binding site" evidence="1">
    <location>
        <position position="143"/>
    </location>
    <ligand>
        <name>Ni(2+)</name>
        <dbReference type="ChEBI" id="CHEBI:49786"/>
    </ligand>
</feature>
<accession>A0A134CLN6</accession>